<protein>
    <submittedName>
        <fullName evidence="2">Uncharacterized protein</fullName>
    </submittedName>
</protein>
<dbReference type="VEuPathDB" id="AmoebaDB:EHI7A_103230"/>
<evidence type="ECO:0000256" key="1">
    <source>
        <dbReference type="SAM" id="SignalP"/>
    </source>
</evidence>
<proteinExistence type="predicted"/>
<dbReference type="OMA" id="HNNDREI"/>
<dbReference type="VEuPathDB" id="AmoebaDB:EHI_196570"/>
<dbReference type="AlphaFoldDB" id="A0A5K1UAN5"/>
<dbReference type="VEuPathDB" id="AmoebaDB:EHI8A_042010"/>
<accession>A0A5K1UAN5</accession>
<dbReference type="EMBL" id="BDEQ01000001">
    <property type="protein sequence ID" value="GAT98821.1"/>
    <property type="molecule type" value="Genomic_DNA"/>
</dbReference>
<keyword evidence="1" id="KW-0732">Signal</keyword>
<evidence type="ECO:0000313" key="2">
    <source>
        <dbReference type="EMBL" id="GAT98821.1"/>
    </source>
</evidence>
<name>A0A5K1UAN5_ENTHI</name>
<sequence length="204" mass="23038">MQIILLLTLIIYSLADNVYFYKDGALEQGFGIVNPNQIGISCVQKNGNGWIGVNMLDGQYFAVTSNNTLSTQVSGKNDYYKTLKFTTRYDLDDLDDIPLNIKIFNEDFNTLFNYGDISAINGYTVKVKHNNDRDISIKLDNFNLNNKVATIIFTRGASRNDKTTQLLFKDIRLDTGDDQTDTYENGAFSLLSTFFVAILLLSLF</sequence>
<feature type="signal peptide" evidence="1">
    <location>
        <begin position="1"/>
        <end position="15"/>
    </location>
</feature>
<feature type="chain" id="PRO_5023857589" evidence="1">
    <location>
        <begin position="16"/>
        <end position="204"/>
    </location>
</feature>
<dbReference type="Proteomes" id="UP000078387">
    <property type="component" value="Unassembled WGS sequence"/>
</dbReference>
<evidence type="ECO:0000313" key="3">
    <source>
        <dbReference type="Proteomes" id="UP000078387"/>
    </source>
</evidence>
<comment type="caution">
    <text evidence="2">The sequence shown here is derived from an EMBL/GenBank/DDBJ whole genome shotgun (WGS) entry which is preliminary data.</text>
</comment>
<organism evidence="2 3">
    <name type="scientific">Entamoeba histolytica</name>
    <dbReference type="NCBI Taxonomy" id="5759"/>
    <lineage>
        <taxon>Eukaryota</taxon>
        <taxon>Amoebozoa</taxon>
        <taxon>Evosea</taxon>
        <taxon>Archamoebae</taxon>
        <taxon>Mastigamoebida</taxon>
        <taxon>Entamoebidae</taxon>
        <taxon>Entamoeba</taxon>
    </lineage>
</organism>
<reference evidence="2 3" key="1">
    <citation type="submission" date="2016-05" db="EMBL/GenBank/DDBJ databases">
        <title>First whole genome sequencing of Entamoeba histolytica HM1:IMSS-clone-6.</title>
        <authorList>
            <person name="Mukherjee Avik.K."/>
            <person name="Izumyama S."/>
            <person name="Nakada-Tsukui K."/>
            <person name="Nozaki T."/>
        </authorList>
    </citation>
    <scope>NUCLEOTIDE SEQUENCE [LARGE SCALE GENOMIC DNA]</scope>
    <source>
        <strain evidence="2 3">HM1:IMSS clone 6</strain>
    </source>
</reference>
<gene>
    <name evidence="2" type="ORF">CL6EHI_196570</name>
</gene>
<dbReference type="VEuPathDB" id="AmoebaDB:KM1_087140"/>
<dbReference type="VEuPathDB" id="AmoebaDB:EHI5A_074360"/>